<keyword evidence="3" id="KW-1185">Reference proteome</keyword>
<protein>
    <submittedName>
        <fullName evidence="2">Uncharacterized protein</fullName>
    </submittedName>
</protein>
<gene>
    <name evidence="2" type="ORF">F7R21_28655</name>
</gene>
<organism evidence="2 3">
    <name type="scientific">Burkholderia latens</name>
    <dbReference type="NCBI Taxonomy" id="488446"/>
    <lineage>
        <taxon>Bacteria</taxon>
        <taxon>Pseudomonadati</taxon>
        <taxon>Pseudomonadota</taxon>
        <taxon>Betaproteobacteria</taxon>
        <taxon>Burkholderiales</taxon>
        <taxon>Burkholderiaceae</taxon>
        <taxon>Burkholderia</taxon>
        <taxon>Burkholderia cepacia complex</taxon>
    </lineage>
</organism>
<evidence type="ECO:0000313" key="3">
    <source>
        <dbReference type="Proteomes" id="UP000430232"/>
    </source>
</evidence>
<feature type="compositionally biased region" description="Polar residues" evidence="1">
    <location>
        <begin position="25"/>
        <end position="36"/>
    </location>
</feature>
<evidence type="ECO:0000313" key="2">
    <source>
        <dbReference type="EMBL" id="KAB0632943.1"/>
    </source>
</evidence>
<reference evidence="2 3" key="1">
    <citation type="submission" date="2019-09" db="EMBL/GenBank/DDBJ databases">
        <title>Draft genome sequences of 48 bacterial type strains from the CCUG.</title>
        <authorList>
            <person name="Tunovic T."/>
            <person name="Pineiro-Iglesias B."/>
            <person name="Unosson C."/>
            <person name="Inganas E."/>
            <person name="Ohlen M."/>
            <person name="Cardew S."/>
            <person name="Jensie-Markopoulos S."/>
            <person name="Salva-Serra F."/>
            <person name="Jaen-Luchoro D."/>
            <person name="Karlsson R."/>
            <person name="Svensson-Stadler L."/>
            <person name="Chun J."/>
            <person name="Moore E."/>
        </authorList>
    </citation>
    <scope>NUCLEOTIDE SEQUENCE [LARGE SCALE GENOMIC DNA]</scope>
    <source>
        <strain evidence="2 3">CCUG 54555</strain>
    </source>
</reference>
<dbReference type="Proteomes" id="UP000430232">
    <property type="component" value="Unassembled WGS sequence"/>
</dbReference>
<dbReference type="AlphaFoldDB" id="A0A6H9T5F8"/>
<proteinExistence type="predicted"/>
<dbReference type="EMBL" id="VZOJ01000121">
    <property type="protein sequence ID" value="KAB0632943.1"/>
    <property type="molecule type" value="Genomic_DNA"/>
</dbReference>
<comment type="caution">
    <text evidence="2">The sequence shown here is derived from an EMBL/GenBank/DDBJ whole genome shotgun (WGS) entry which is preliminary data.</text>
</comment>
<evidence type="ECO:0000256" key="1">
    <source>
        <dbReference type="SAM" id="MobiDB-lite"/>
    </source>
</evidence>
<feature type="region of interest" description="Disordered" evidence="1">
    <location>
        <begin position="1"/>
        <end position="45"/>
    </location>
</feature>
<sequence>MPDDTGGWNRGDDRPSSNERRQSSRKTTSAQCESSRPQPPFPPPARIYLVKTLVPIVVRLMNHRRFG</sequence>
<accession>A0A6H9T5F8</accession>
<name>A0A6H9T5F8_9BURK</name>
<feature type="compositionally biased region" description="Basic and acidic residues" evidence="1">
    <location>
        <begin position="10"/>
        <end position="22"/>
    </location>
</feature>